<dbReference type="EMBL" id="PEDF01000080">
    <property type="protein sequence ID" value="RFZ41401.1"/>
    <property type="molecule type" value="Genomic_DNA"/>
</dbReference>
<dbReference type="RefSeq" id="WP_012395492.1">
    <property type="nucleotide sequence ID" value="NZ_CAXLAS010000025.1"/>
</dbReference>
<evidence type="ECO:0000313" key="1">
    <source>
        <dbReference type="EMBL" id="RFZ41401.1"/>
    </source>
</evidence>
<dbReference type="Proteomes" id="UP000257451">
    <property type="component" value="Unassembled WGS sequence"/>
</dbReference>
<protein>
    <submittedName>
        <fullName evidence="1">Uncharacterized protein</fullName>
    </submittedName>
</protein>
<proteinExistence type="predicted"/>
<name>A0A2Z5YIU1_MYCMR</name>
<evidence type="ECO:0000313" key="2">
    <source>
        <dbReference type="Proteomes" id="UP000257451"/>
    </source>
</evidence>
<dbReference type="AlphaFoldDB" id="A0A2Z5YIU1"/>
<comment type="caution">
    <text evidence="1">The sequence shown here is derived from an EMBL/GenBank/DDBJ whole genome shotgun (WGS) entry which is preliminary data.</text>
</comment>
<reference evidence="1 2" key="1">
    <citation type="journal article" date="2018" name="Sci. Rep.">
        <title>Extensive genomic diversity among Mycobacterium marinum strains revealed by whole genome sequencing.</title>
        <authorList>
            <person name="Das S."/>
            <person name="Pettersson B.M."/>
            <person name="Behra P.R."/>
            <person name="Mallick A."/>
            <person name="Cheramie M."/>
            <person name="Ramesh M."/>
            <person name="Shirreff L."/>
            <person name="DuCote T."/>
            <person name="Dasgupta S."/>
            <person name="Ennis D.G."/>
            <person name="Kirsebom L.A."/>
        </authorList>
    </citation>
    <scope>NUCLEOTIDE SEQUENCE [LARGE SCALE GENOMIC DNA]</scope>
    <source>
        <strain evidence="1 2">Davis1</strain>
    </source>
</reference>
<accession>A0A2Z5YIU1</accession>
<organism evidence="1 2">
    <name type="scientific">Mycobacterium marinum</name>
    <dbReference type="NCBI Taxonomy" id="1781"/>
    <lineage>
        <taxon>Bacteria</taxon>
        <taxon>Bacillati</taxon>
        <taxon>Actinomycetota</taxon>
        <taxon>Actinomycetes</taxon>
        <taxon>Mycobacteriales</taxon>
        <taxon>Mycobacteriaceae</taxon>
        <taxon>Mycobacterium</taxon>
        <taxon>Mycobacterium ulcerans group</taxon>
    </lineage>
</organism>
<sequence length="143" mass="15984">MTEGKFAARADVTGRFEGTIPANRLDWVDTYIGDVETELMYQVPSLRKSIEEITAESVAAGDSDRINRVKGLVARKVLELFRNPDGSSQLSRTTPDITVSRTWSPDTTRGRVEFSTAELAKVRLRKKRQKFGTIRVVPGLISK</sequence>
<gene>
    <name evidence="1" type="ORF">DAVIS_02670</name>
</gene>